<dbReference type="InterPro" id="IPR010775">
    <property type="entry name" value="DUF1365"/>
</dbReference>
<evidence type="ECO:0000313" key="5">
    <source>
        <dbReference type="Proteomes" id="UP000307362"/>
    </source>
</evidence>
<dbReference type="OrthoDB" id="9778801at2"/>
<reference evidence="2 4" key="2">
    <citation type="submission" date="2018-01" db="EMBL/GenBank/DDBJ databases">
        <title>Co-occurrence of chitin degradation, pigmentation and bioactivity in marine Pseudoalteromonas.</title>
        <authorList>
            <person name="Paulsen S."/>
            <person name="Gram L."/>
            <person name="Machado H."/>
        </authorList>
    </citation>
    <scope>NUCLEOTIDE SEQUENCE [LARGE SCALE GENOMIC DNA]</scope>
    <source>
        <strain evidence="2 4">S3898</strain>
    </source>
</reference>
<dbReference type="Proteomes" id="UP000291338">
    <property type="component" value="Unassembled WGS sequence"/>
</dbReference>
<dbReference type="EMBL" id="PPSX01000006">
    <property type="protein sequence ID" value="RZQ54864.1"/>
    <property type="molecule type" value="Genomic_DNA"/>
</dbReference>
<evidence type="ECO:0000256" key="1">
    <source>
        <dbReference type="SAM" id="Phobius"/>
    </source>
</evidence>
<dbReference type="Pfam" id="PF07103">
    <property type="entry name" value="DUF1365"/>
    <property type="match status" value="1"/>
</dbReference>
<gene>
    <name evidence="2" type="ORF">C1E23_01420</name>
    <name evidence="3" type="ORF">CWB73_05270</name>
</gene>
<dbReference type="PANTHER" id="PTHR33973">
    <property type="entry name" value="OS07G0153300 PROTEIN"/>
    <property type="match status" value="1"/>
</dbReference>
<feature type="transmembrane region" description="Helical" evidence="1">
    <location>
        <begin position="201"/>
        <end position="223"/>
    </location>
</feature>
<sequence length="241" mass="28215">MNSAIYQGQVRHRRFSPKSHEFNYTMTQLALDLDEVEELAASHSVFSLKKFAPMSFFQADYVKNEPGNLKQRIASKVSQLGGKWDGEKVTLMGQCRCFGFYFSPANFYFCYQNDGECRYMLVEVSNTPWLERHYYLVDLQSDMKTKKDFHVSPFMDLDMQYHWRVKPPAEQVLVHIENHKDQKQFDATLAMKKREITKTSLFKAWLFAPLMPIKVVAGIYWQAAKLFAKRIPFIAHPETRG</sequence>
<keyword evidence="1" id="KW-0812">Transmembrane</keyword>
<dbReference type="PANTHER" id="PTHR33973:SF4">
    <property type="entry name" value="OS07G0153300 PROTEIN"/>
    <property type="match status" value="1"/>
</dbReference>
<dbReference type="AlphaFoldDB" id="A0A4Q7IR89"/>
<proteinExistence type="predicted"/>
<dbReference type="Proteomes" id="UP000307362">
    <property type="component" value="Unassembled WGS sequence"/>
</dbReference>
<evidence type="ECO:0000313" key="3">
    <source>
        <dbReference type="EMBL" id="TMP82300.1"/>
    </source>
</evidence>
<reference evidence="3" key="4">
    <citation type="submission" date="2019-09" db="EMBL/GenBank/DDBJ databases">
        <title>Co-occurence of chitin degradation, pigmentation and bioactivity in marine Pseudoalteromonas.</title>
        <authorList>
            <person name="Sonnenschein E.C."/>
            <person name="Bech P.K."/>
        </authorList>
    </citation>
    <scope>NUCLEOTIDE SEQUENCE</scope>
    <source>
        <strain evidence="3">S1189</strain>
    </source>
</reference>
<accession>A0A4Q7IR89</accession>
<reference evidence="5" key="3">
    <citation type="submission" date="2019-06" db="EMBL/GenBank/DDBJ databases">
        <title>Co-occurence of chitin degradation, pigmentation and bioactivity in marine Pseudoalteromonas.</title>
        <authorList>
            <person name="Sonnenschein E.C."/>
            <person name="Bech P.K."/>
        </authorList>
    </citation>
    <scope>NUCLEOTIDE SEQUENCE [LARGE SCALE GENOMIC DNA]</scope>
    <source>
        <strain evidence="5">S1189</strain>
    </source>
</reference>
<keyword evidence="1" id="KW-1133">Transmembrane helix</keyword>
<evidence type="ECO:0000313" key="4">
    <source>
        <dbReference type="Proteomes" id="UP000291338"/>
    </source>
</evidence>
<reference evidence="3 5" key="1">
    <citation type="submission" date="2017-12" db="EMBL/GenBank/DDBJ databases">
        <authorList>
            <person name="Paulsen S."/>
            <person name="Gram L.K."/>
        </authorList>
    </citation>
    <scope>NUCLEOTIDE SEQUENCE [LARGE SCALE GENOMIC DNA]</scope>
    <source>
        <strain evidence="3 5">S1189</strain>
    </source>
</reference>
<comment type="caution">
    <text evidence="2">The sequence shown here is derived from an EMBL/GenBank/DDBJ whole genome shotgun (WGS) entry which is preliminary data.</text>
</comment>
<name>A0A4Q7IR89_9GAMM</name>
<evidence type="ECO:0000313" key="2">
    <source>
        <dbReference type="EMBL" id="RZQ54864.1"/>
    </source>
</evidence>
<dbReference type="EMBL" id="PNCM01000012">
    <property type="protein sequence ID" value="TMP82300.1"/>
    <property type="molecule type" value="Genomic_DNA"/>
</dbReference>
<keyword evidence="1" id="KW-0472">Membrane</keyword>
<dbReference type="RefSeq" id="WP_130253866.1">
    <property type="nucleotide sequence ID" value="NZ_PNCM01000012.1"/>
</dbReference>
<protein>
    <submittedName>
        <fullName evidence="2">DUF1365 domain-containing protein</fullName>
    </submittedName>
</protein>
<organism evidence="2 4">
    <name type="scientific">Pseudoalteromonas phenolica</name>
    <dbReference type="NCBI Taxonomy" id="161398"/>
    <lineage>
        <taxon>Bacteria</taxon>
        <taxon>Pseudomonadati</taxon>
        <taxon>Pseudomonadota</taxon>
        <taxon>Gammaproteobacteria</taxon>
        <taxon>Alteromonadales</taxon>
        <taxon>Pseudoalteromonadaceae</taxon>
        <taxon>Pseudoalteromonas</taxon>
    </lineage>
</organism>